<dbReference type="KEGG" id="bgt:106067779"/>
<dbReference type="Gene3D" id="1.25.40.20">
    <property type="entry name" value="Ankyrin repeat-containing domain"/>
    <property type="match status" value="1"/>
</dbReference>
<dbReference type="VEuPathDB" id="VectorBase:BGLB027353"/>
<evidence type="ECO:0000256" key="3">
    <source>
        <dbReference type="PROSITE-ProRule" id="PRU00023"/>
    </source>
</evidence>
<feature type="repeat" description="ANK" evidence="3">
    <location>
        <begin position="92"/>
        <end position="124"/>
    </location>
</feature>
<keyword evidence="1" id="KW-0677">Repeat</keyword>
<dbReference type="PROSITE" id="PS50088">
    <property type="entry name" value="ANK_REPEAT"/>
    <property type="match status" value="3"/>
</dbReference>
<accession>A0A2C9L5M6</accession>
<dbReference type="Pfam" id="PF00023">
    <property type="entry name" value="Ank"/>
    <property type="match status" value="1"/>
</dbReference>
<name>A0A2C9L5M6_BIOGL</name>
<protein>
    <submittedName>
        <fullName evidence="4">Uncharacterized protein</fullName>
    </submittedName>
</protein>
<dbReference type="InterPro" id="IPR002110">
    <property type="entry name" value="Ankyrin_rpt"/>
</dbReference>
<evidence type="ECO:0000256" key="1">
    <source>
        <dbReference type="ARBA" id="ARBA00022737"/>
    </source>
</evidence>
<organism evidence="4 5">
    <name type="scientific">Biomphalaria glabrata</name>
    <name type="common">Bloodfluke planorb</name>
    <name type="synonym">Freshwater snail</name>
    <dbReference type="NCBI Taxonomy" id="6526"/>
    <lineage>
        <taxon>Eukaryota</taxon>
        <taxon>Metazoa</taxon>
        <taxon>Spiralia</taxon>
        <taxon>Lophotrochozoa</taxon>
        <taxon>Mollusca</taxon>
        <taxon>Gastropoda</taxon>
        <taxon>Heterobranchia</taxon>
        <taxon>Euthyneura</taxon>
        <taxon>Panpulmonata</taxon>
        <taxon>Hygrophila</taxon>
        <taxon>Lymnaeoidea</taxon>
        <taxon>Planorbidae</taxon>
        <taxon>Biomphalaria</taxon>
    </lineage>
</organism>
<dbReference type="PRINTS" id="PR01415">
    <property type="entry name" value="ANKYRIN"/>
</dbReference>
<proteinExistence type="predicted"/>
<dbReference type="SMART" id="SM00248">
    <property type="entry name" value="ANK"/>
    <property type="match status" value="4"/>
</dbReference>
<dbReference type="Pfam" id="PF12796">
    <property type="entry name" value="Ank_2"/>
    <property type="match status" value="1"/>
</dbReference>
<dbReference type="VEuPathDB" id="VectorBase:BGLAX_047471"/>
<evidence type="ECO:0000313" key="4">
    <source>
        <dbReference type="EnsemblMetazoa" id="BGLB027353-PA"/>
    </source>
</evidence>
<dbReference type="PROSITE" id="PS50297">
    <property type="entry name" value="ANK_REP_REGION"/>
    <property type="match status" value="2"/>
</dbReference>
<evidence type="ECO:0000313" key="5">
    <source>
        <dbReference type="Proteomes" id="UP000076420"/>
    </source>
</evidence>
<gene>
    <name evidence="4" type="primary">106067779</name>
</gene>
<feature type="repeat" description="ANK" evidence="3">
    <location>
        <begin position="125"/>
        <end position="157"/>
    </location>
</feature>
<keyword evidence="2 3" id="KW-0040">ANK repeat</keyword>
<dbReference type="InterPro" id="IPR036770">
    <property type="entry name" value="Ankyrin_rpt-contain_sf"/>
</dbReference>
<dbReference type="SUPFAM" id="SSF48403">
    <property type="entry name" value="Ankyrin repeat"/>
    <property type="match status" value="1"/>
</dbReference>
<evidence type="ECO:0000256" key="2">
    <source>
        <dbReference type="ARBA" id="ARBA00023043"/>
    </source>
</evidence>
<dbReference type="AlphaFoldDB" id="A0A2C9L5M6"/>
<dbReference type="PANTHER" id="PTHR24173">
    <property type="entry name" value="ANKYRIN REPEAT CONTAINING"/>
    <property type="match status" value="1"/>
</dbReference>
<dbReference type="EnsemblMetazoa" id="BGLB027353-RA">
    <property type="protein sequence ID" value="BGLB027353-PA"/>
    <property type="gene ID" value="BGLB027353"/>
</dbReference>
<feature type="repeat" description="ANK" evidence="3">
    <location>
        <begin position="25"/>
        <end position="49"/>
    </location>
</feature>
<sequence length="165" mass="17711">MASVFLNNNETWSFAMWKSLDNNDDGLNALHLAANQGQEESVRALVEAGDHMVNEPTSLGRTALCFASFGGFQGIVVFLCRSNANVSLHCTNGWTCLMSAALQGHLDVAEELVANKIDVNAKTTSGLTALMIASENGHIQLLKYLLSKNADINAKTVGASGLHYR</sequence>
<dbReference type="PANTHER" id="PTHR24173:SF74">
    <property type="entry name" value="ANKYRIN REPEAT DOMAIN-CONTAINING PROTEIN 16"/>
    <property type="match status" value="1"/>
</dbReference>
<dbReference type="Proteomes" id="UP000076420">
    <property type="component" value="Unassembled WGS sequence"/>
</dbReference>
<reference evidence="4" key="1">
    <citation type="submission" date="2020-05" db="UniProtKB">
        <authorList>
            <consortium name="EnsemblMetazoa"/>
        </authorList>
    </citation>
    <scope>IDENTIFICATION</scope>
    <source>
        <strain evidence="4">BB02</strain>
    </source>
</reference>
<dbReference type="STRING" id="6526.A0A2C9L5M6"/>